<dbReference type="GO" id="GO:0050129">
    <property type="term" value="F:N-formylglutamate deformylase activity"/>
    <property type="evidence" value="ECO:0007669"/>
    <property type="project" value="UniProtKB-EC"/>
</dbReference>
<evidence type="ECO:0000313" key="4">
    <source>
        <dbReference type="Proteomes" id="UP001481677"/>
    </source>
</evidence>
<dbReference type="EC" id="3.5.1.68" evidence="2"/>
<dbReference type="EMBL" id="JAZHGA010000007">
    <property type="protein sequence ID" value="MEM5340483.1"/>
    <property type="molecule type" value="Genomic_DNA"/>
</dbReference>
<gene>
    <name evidence="2" type="primary">hutG</name>
    <name evidence="2" type="ORF">FRZ40_35995</name>
    <name evidence="1" type="ORF">V4C56_12715</name>
</gene>
<proteinExistence type="predicted"/>
<keyword evidence="2" id="KW-0378">Hydrolase</keyword>
<reference evidence="2" key="2">
    <citation type="submission" date="2019-08" db="EMBL/GenBank/DDBJ databases">
        <authorList>
            <person name="Im W.-T."/>
        </authorList>
    </citation>
    <scope>NUCLEOTIDE SEQUENCE</scope>
    <source>
        <strain evidence="2">NF 2-5-3</strain>
    </source>
</reference>
<accession>A0A5C6V4B7</accession>
<reference evidence="1 4" key="3">
    <citation type="submission" date="2024-01" db="EMBL/GenBank/DDBJ databases">
        <title>The diversity of rhizobia nodulating Mimosa spp. in eleven states of Brazil covering several biomes is determined by host plant, location, and edaphic factors.</title>
        <authorList>
            <person name="Rouws L."/>
            <person name="Barauna A."/>
            <person name="Beukes C."/>
            <person name="De Faria S.M."/>
            <person name="Gross E."/>
            <person name="Dos Reis Junior F.B."/>
            <person name="Simon M."/>
            <person name="Maluk M."/>
            <person name="Odee D.W."/>
            <person name="Kenicer G."/>
            <person name="Young J.P.W."/>
            <person name="Reis V.M."/>
            <person name="Zilli J."/>
            <person name="James E.K."/>
        </authorList>
    </citation>
    <scope>NUCLEOTIDE SEQUENCE [LARGE SCALE GENOMIC DNA]</scope>
    <source>
        <strain evidence="1 4">JPY530</strain>
    </source>
</reference>
<sequence>MQETMFTFHQGRIPLLISIPHLGTEIPADIAQDMTDAAHAVADTDWHLDRLYSFAKSAGASILGARYSRYVIDLNRPPGGESLYPGQTTTGLCPSETFRGEQLYAEGKAPSQDEVGRRLDEYWRPYHEKLRAELDAMKRQFGHVLLWEAHSIASVLPRLFEGKLPDLNIGTNAGASCDASILDAISSELVEDQSFTWVENGRFKGGYITRAFGQPSDGIHAVQLEMCQSTYMDEHAPFSYRQDLAEQIQPVVERMVSAAIVATRQLRAETR</sequence>
<dbReference type="Proteomes" id="UP001481677">
    <property type="component" value="Unassembled WGS sequence"/>
</dbReference>
<dbReference type="Proteomes" id="UP000321776">
    <property type="component" value="Unassembled WGS sequence"/>
</dbReference>
<reference evidence="2 3" key="1">
    <citation type="journal article" date="2018" name="Int. J. Syst. Evol. Microbiol.">
        <title>Paraburkholderia azotifigens sp. nov., a nitrogen-fixing bacterium isolated from paddy soil.</title>
        <authorList>
            <person name="Choi G.M."/>
            <person name="Im W.T."/>
        </authorList>
    </citation>
    <scope>NUCLEOTIDE SEQUENCE [LARGE SCALE GENOMIC DNA]</scope>
    <source>
        <strain evidence="2 3">NF 2-5-3</strain>
    </source>
</reference>
<dbReference type="AlphaFoldDB" id="A0A5C6V4B7"/>
<dbReference type="InterPro" id="IPR007709">
    <property type="entry name" value="N-FG_amidohydro"/>
</dbReference>
<comment type="caution">
    <text evidence="2">The sequence shown here is derived from an EMBL/GenBank/DDBJ whole genome shotgun (WGS) entry which is preliminary data.</text>
</comment>
<dbReference type="NCBIfam" id="TIGR02017">
    <property type="entry name" value="hutG_amidohyd"/>
    <property type="match status" value="1"/>
</dbReference>
<evidence type="ECO:0000313" key="3">
    <source>
        <dbReference type="Proteomes" id="UP000321776"/>
    </source>
</evidence>
<dbReference type="SUPFAM" id="SSF53187">
    <property type="entry name" value="Zn-dependent exopeptidases"/>
    <property type="match status" value="1"/>
</dbReference>
<evidence type="ECO:0000313" key="2">
    <source>
        <dbReference type="EMBL" id="TXC79744.1"/>
    </source>
</evidence>
<evidence type="ECO:0000313" key="1">
    <source>
        <dbReference type="EMBL" id="MEM5340483.1"/>
    </source>
</evidence>
<dbReference type="EMBL" id="VOQS01000005">
    <property type="protein sequence ID" value="TXC79744.1"/>
    <property type="molecule type" value="Genomic_DNA"/>
</dbReference>
<dbReference type="Gene3D" id="3.40.630.40">
    <property type="entry name" value="Zn-dependent exopeptidases"/>
    <property type="match status" value="1"/>
</dbReference>
<organism evidence="2 3">
    <name type="scientific">Paraburkholderia azotifigens</name>
    <dbReference type="NCBI Taxonomy" id="2057004"/>
    <lineage>
        <taxon>Bacteria</taxon>
        <taxon>Pseudomonadati</taxon>
        <taxon>Pseudomonadota</taxon>
        <taxon>Betaproteobacteria</taxon>
        <taxon>Burkholderiales</taxon>
        <taxon>Burkholderiaceae</taxon>
        <taxon>Paraburkholderia</taxon>
    </lineage>
</organism>
<protein>
    <submittedName>
        <fullName evidence="2">N-formylglutamate deformylase</fullName>
        <ecNumber evidence="2">3.5.1.68</ecNumber>
    </submittedName>
</protein>
<dbReference type="Pfam" id="PF05013">
    <property type="entry name" value="FGase"/>
    <property type="match status" value="1"/>
</dbReference>
<dbReference type="InterPro" id="IPR010247">
    <property type="entry name" value="HutG_amidohyd"/>
</dbReference>
<name>A0A5C6V4B7_9BURK</name>
<keyword evidence="4" id="KW-1185">Reference proteome</keyword>